<dbReference type="AlphaFoldDB" id="S8B1M5"/>
<proteinExistence type="predicted"/>
<organism evidence="2 3">
    <name type="scientific">Penicillium oxalicum (strain 114-2 / CGMCC 5302)</name>
    <name type="common">Penicillium decumbens</name>
    <dbReference type="NCBI Taxonomy" id="933388"/>
    <lineage>
        <taxon>Eukaryota</taxon>
        <taxon>Fungi</taxon>
        <taxon>Dikarya</taxon>
        <taxon>Ascomycota</taxon>
        <taxon>Pezizomycotina</taxon>
        <taxon>Eurotiomycetes</taxon>
        <taxon>Eurotiomycetidae</taxon>
        <taxon>Eurotiales</taxon>
        <taxon>Aspergillaceae</taxon>
        <taxon>Penicillium</taxon>
    </lineage>
</organism>
<evidence type="ECO:0000313" key="3">
    <source>
        <dbReference type="Proteomes" id="UP000019376"/>
    </source>
</evidence>
<dbReference type="HOGENOM" id="CLU_2237523_0_0_1"/>
<accession>S8B1M5</accession>
<keyword evidence="1" id="KW-1133">Transmembrane helix</keyword>
<reference evidence="2 3" key="1">
    <citation type="journal article" date="2013" name="PLoS ONE">
        <title>Genomic and secretomic analyses reveal unique features of the lignocellulolytic enzyme system of Penicillium decumbens.</title>
        <authorList>
            <person name="Liu G."/>
            <person name="Zhang L."/>
            <person name="Wei X."/>
            <person name="Zou G."/>
            <person name="Qin Y."/>
            <person name="Ma L."/>
            <person name="Li J."/>
            <person name="Zheng H."/>
            <person name="Wang S."/>
            <person name="Wang C."/>
            <person name="Xun L."/>
            <person name="Zhao G.-P."/>
            <person name="Zhou Z."/>
            <person name="Qu Y."/>
        </authorList>
    </citation>
    <scope>NUCLEOTIDE SEQUENCE [LARGE SCALE GENOMIC DNA]</scope>
    <source>
        <strain evidence="3">114-2 / CGMCC 5302</strain>
    </source>
</reference>
<name>S8B1M5_PENO1</name>
<feature type="transmembrane region" description="Helical" evidence="1">
    <location>
        <begin position="27"/>
        <end position="46"/>
    </location>
</feature>
<keyword evidence="1" id="KW-0472">Membrane</keyword>
<keyword evidence="3" id="KW-1185">Reference proteome</keyword>
<dbReference type="EMBL" id="KB644410">
    <property type="protein sequence ID" value="EPS28257.1"/>
    <property type="molecule type" value="Genomic_DNA"/>
</dbReference>
<feature type="transmembrane region" description="Helical" evidence="1">
    <location>
        <begin position="58"/>
        <end position="79"/>
    </location>
</feature>
<gene>
    <name evidence="2" type="ORF">PDE_03203</name>
</gene>
<sequence>MTGLFLIPRCWLDLCDASITPNLTATKGSQSLCIFGVALIFVTGWAQMMPMEWTVGELLPNLLEFCGIFLFFATIFIIFKDMDVWCNLFDGNSEIWSTLQIPPSG</sequence>
<protein>
    <submittedName>
        <fullName evidence="2">Uncharacterized protein</fullName>
    </submittedName>
</protein>
<dbReference type="Proteomes" id="UP000019376">
    <property type="component" value="Unassembled WGS sequence"/>
</dbReference>
<evidence type="ECO:0000256" key="1">
    <source>
        <dbReference type="SAM" id="Phobius"/>
    </source>
</evidence>
<evidence type="ECO:0000313" key="2">
    <source>
        <dbReference type="EMBL" id="EPS28257.1"/>
    </source>
</evidence>
<keyword evidence="1" id="KW-0812">Transmembrane</keyword>